<evidence type="ECO:0000313" key="2">
    <source>
        <dbReference type="EMBL" id="MFC5402127.1"/>
    </source>
</evidence>
<proteinExistence type="predicted"/>
<protein>
    <submittedName>
        <fullName evidence="2">Uncharacterized protein</fullName>
    </submittedName>
</protein>
<feature type="transmembrane region" description="Helical" evidence="1">
    <location>
        <begin position="304"/>
        <end position="327"/>
    </location>
</feature>
<feature type="transmembrane region" description="Helical" evidence="1">
    <location>
        <begin position="339"/>
        <end position="360"/>
    </location>
</feature>
<dbReference type="RefSeq" id="WP_378130275.1">
    <property type="nucleotide sequence ID" value="NZ_JBHSMI010000009.1"/>
</dbReference>
<feature type="transmembrane region" description="Helical" evidence="1">
    <location>
        <begin position="178"/>
        <end position="201"/>
    </location>
</feature>
<feature type="transmembrane region" description="Helical" evidence="1">
    <location>
        <begin position="75"/>
        <end position="98"/>
    </location>
</feature>
<keyword evidence="3" id="KW-1185">Reference proteome</keyword>
<keyword evidence="1" id="KW-0812">Transmembrane</keyword>
<feature type="transmembrane region" description="Helical" evidence="1">
    <location>
        <begin position="213"/>
        <end position="233"/>
    </location>
</feature>
<name>A0ABW0HSX8_9BACL</name>
<keyword evidence="1" id="KW-1133">Transmembrane helix</keyword>
<sequence length="381" mass="43068">MSRYFHYHVMYVGMINIMLFVPWILIQHRFNGSISSIALVIPVCTVLSYIAIALFRRFPGMGLPEILLGNTPRAFALLIIFLTAIFWFAAGMLVIYAYAATIQQFFNPDMNPYLFSGLMVVASIWGSSRCTRSVQFTTEIVLLLSAPLIIAILLKALFNRWLDWNAIRVVAGYVRTKPSLISFSAASLVFAGHNTLVVFNRMMPPSAKIRNRWIIPLFCTFFLLVSVFVPIGFHGTVGVSHYIYIWSITADSMVLEYGFVSRVLYIFLLLYTALSLLFAMNTWHTAMELLKSLRKGHKPVVEEYPVKAVNWWINIAFGAAAVGYGMWANERRNEWVSQSWLNIRLFSDIAIVSLLAWLAFRSSRSGYRARASDGGGTSADS</sequence>
<gene>
    <name evidence="2" type="ORF">ACFPOF_05200</name>
</gene>
<feature type="transmembrane region" description="Helical" evidence="1">
    <location>
        <begin position="263"/>
        <end position="283"/>
    </location>
</feature>
<feature type="transmembrane region" description="Helical" evidence="1">
    <location>
        <begin position="140"/>
        <end position="158"/>
    </location>
</feature>
<dbReference type="EMBL" id="JBHSMI010000009">
    <property type="protein sequence ID" value="MFC5402127.1"/>
    <property type="molecule type" value="Genomic_DNA"/>
</dbReference>
<feature type="transmembrane region" description="Helical" evidence="1">
    <location>
        <begin position="32"/>
        <end position="55"/>
    </location>
</feature>
<evidence type="ECO:0000256" key="1">
    <source>
        <dbReference type="SAM" id="Phobius"/>
    </source>
</evidence>
<comment type="caution">
    <text evidence="2">The sequence shown here is derived from an EMBL/GenBank/DDBJ whole genome shotgun (WGS) entry which is preliminary data.</text>
</comment>
<feature type="transmembrane region" description="Helical" evidence="1">
    <location>
        <begin position="7"/>
        <end position="26"/>
    </location>
</feature>
<accession>A0ABW0HSX8</accession>
<evidence type="ECO:0000313" key="3">
    <source>
        <dbReference type="Proteomes" id="UP001596113"/>
    </source>
</evidence>
<reference evidence="3" key="1">
    <citation type="journal article" date="2019" name="Int. J. Syst. Evol. Microbiol.">
        <title>The Global Catalogue of Microorganisms (GCM) 10K type strain sequencing project: providing services to taxonomists for standard genome sequencing and annotation.</title>
        <authorList>
            <consortium name="The Broad Institute Genomics Platform"/>
            <consortium name="The Broad Institute Genome Sequencing Center for Infectious Disease"/>
            <person name="Wu L."/>
            <person name="Ma J."/>
        </authorList>
    </citation>
    <scope>NUCLEOTIDE SEQUENCE [LARGE SCALE GENOMIC DNA]</scope>
    <source>
        <strain evidence="3">CGMCC 1.18575</strain>
    </source>
</reference>
<organism evidence="2 3">
    <name type="scientific">Cohnella soli</name>
    <dbReference type="NCBI Taxonomy" id="425005"/>
    <lineage>
        <taxon>Bacteria</taxon>
        <taxon>Bacillati</taxon>
        <taxon>Bacillota</taxon>
        <taxon>Bacilli</taxon>
        <taxon>Bacillales</taxon>
        <taxon>Paenibacillaceae</taxon>
        <taxon>Cohnella</taxon>
    </lineage>
</organism>
<dbReference type="Proteomes" id="UP001596113">
    <property type="component" value="Unassembled WGS sequence"/>
</dbReference>
<keyword evidence="1" id="KW-0472">Membrane</keyword>